<dbReference type="AlphaFoldDB" id="A0A9D1IGG1"/>
<accession>A0A9D1IGG1</accession>
<reference evidence="1" key="1">
    <citation type="submission" date="2020-10" db="EMBL/GenBank/DDBJ databases">
        <authorList>
            <person name="Gilroy R."/>
        </authorList>
    </citation>
    <scope>NUCLEOTIDE SEQUENCE</scope>
    <source>
        <strain evidence="1">ChiGjej1B1-19959</strain>
    </source>
</reference>
<dbReference type="Proteomes" id="UP000824071">
    <property type="component" value="Unassembled WGS sequence"/>
</dbReference>
<reference evidence="1" key="2">
    <citation type="journal article" date="2021" name="PeerJ">
        <title>Extensive microbial diversity within the chicken gut microbiome revealed by metagenomics and culture.</title>
        <authorList>
            <person name="Gilroy R."/>
            <person name="Ravi A."/>
            <person name="Getino M."/>
            <person name="Pursley I."/>
            <person name="Horton D.L."/>
            <person name="Alikhan N.F."/>
            <person name="Baker D."/>
            <person name="Gharbi K."/>
            <person name="Hall N."/>
            <person name="Watson M."/>
            <person name="Adriaenssens E.M."/>
            <person name="Foster-Nyarko E."/>
            <person name="Jarju S."/>
            <person name="Secka A."/>
            <person name="Antonio M."/>
            <person name="Oren A."/>
            <person name="Chaudhuri R.R."/>
            <person name="La Ragione R."/>
            <person name="Hildebrand F."/>
            <person name="Pallen M.J."/>
        </authorList>
    </citation>
    <scope>NUCLEOTIDE SEQUENCE</scope>
    <source>
        <strain evidence="1">ChiGjej1B1-19959</strain>
    </source>
</reference>
<evidence type="ECO:0000313" key="2">
    <source>
        <dbReference type="Proteomes" id="UP000824071"/>
    </source>
</evidence>
<comment type="caution">
    <text evidence="1">The sequence shown here is derived from an EMBL/GenBank/DDBJ whole genome shotgun (WGS) entry which is preliminary data.</text>
</comment>
<feature type="non-terminal residue" evidence="1">
    <location>
        <position position="133"/>
    </location>
</feature>
<evidence type="ECO:0000313" key="1">
    <source>
        <dbReference type="EMBL" id="HIU35414.1"/>
    </source>
</evidence>
<proteinExistence type="predicted"/>
<gene>
    <name evidence="1" type="ORF">IAC53_02240</name>
</gene>
<dbReference type="EMBL" id="DVMW01000018">
    <property type="protein sequence ID" value="HIU35414.1"/>
    <property type="molecule type" value="Genomic_DNA"/>
</dbReference>
<name>A0A9D1IGG1_9FIRM</name>
<protein>
    <submittedName>
        <fullName evidence="1">Uncharacterized protein</fullName>
    </submittedName>
</protein>
<sequence>MFNEAQQTIIEALVPTMRKEGYTYYVAYTYTNTSSWSDDSNQPDLYLVFSREEITASSAYRFSVPAGSVRYICRSDNYSRYDDSVNSPRIASESFSGWLSINVYEHVYTNASFTGSTLQPDVLKGERTQGEYF</sequence>
<organism evidence="1 2">
    <name type="scientific">Candidatus Fimenecus excrementigallinarum</name>
    <dbReference type="NCBI Taxonomy" id="2840816"/>
    <lineage>
        <taxon>Bacteria</taxon>
        <taxon>Bacillati</taxon>
        <taxon>Bacillota</taxon>
        <taxon>Clostridia</taxon>
        <taxon>Candidatus Fimenecus</taxon>
    </lineage>
</organism>